<evidence type="ECO:0000313" key="2">
    <source>
        <dbReference type="Proteomes" id="UP000265520"/>
    </source>
</evidence>
<name>A0A392MNI8_9FABA</name>
<dbReference type="EMBL" id="LXQA010014830">
    <property type="protein sequence ID" value="MCH88773.1"/>
    <property type="molecule type" value="Genomic_DNA"/>
</dbReference>
<organism evidence="1 2">
    <name type="scientific">Trifolium medium</name>
    <dbReference type="NCBI Taxonomy" id="97028"/>
    <lineage>
        <taxon>Eukaryota</taxon>
        <taxon>Viridiplantae</taxon>
        <taxon>Streptophyta</taxon>
        <taxon>Embryophyta</taxon>
        <taxon>Tracheophyta</taxon>
        <taxon>Spermatophyta</taxon>
        <taxon>Magnoliopsida</taxon>
        <taxon>eudicotyledons</taxon>
        <taxon>Gunneridae</taxon>
        <taxon>Pentapetalae</taxon>
        <taxon>rosids</taxon>
        <taxon>fabids</taxon>
        <taxon>Fabales</taxon>
        <taxon>Fabaceae</taxon>
        <taxon>Papilionoideae</taxon>
        <taxon>50 kb inversion clade</taxon>
        <taxon>NPAAA clade</taxon>
        <taxon>Hologalegina</taxon>
        <taxon>IRL clade</taxon>
        <taxon>Trifolieae</taxon>
        <taxon>Trifolium</taxon>
    </lineage>
</organism>
<gene>
    <name evidence="1" type="ORF">A2U01_0009666</name>
</gene>
<dbReference type="Proteomes" id="UP000265520">
    <property type="component" value="Unassembled WGS sequence"/>
</dbReference>
<comment type="caution">
    <text evidence="1">The sequence shown here is derived from an EMBL/GenBank/DDBJ whole genome shotgun (WGS) entry which is preliminary data.</text>
</comment>
<feature type="non-terminal residue" evidence="1">
    <location>
        <position position="1"/>
    </location>
</feature>
<protein>
    <submittedName>
        <fullName evidence="1">Uncharacterized protein</fullName>
    </submittedName>
</protein>
<sequence>AWEASGLWEAVQRAACLTNVLFAVVTALSQQEHKGFRHDVMGVRNNETEPLLEAAWSITVRWQPPQAREVKCNVDTATTVQWLLFSTTYNDLELEVHGRSPRSVFKRQDIMV</sequence>
<proteinExistence type="predicted"/>
<keyword evidence="2" id="KW-1185">Reference proteome</keyword>
<reference evidence="1 2" key="1">
    <citation type="journal article" date="2018" name="Front. Plant Sci.">
        <title>Red Clover (Trifolium pratense) and Zigzag Clover (T. medium) - A Picture of Genomic Similarities and Differences.</title>
        <authorList>
            <person name="Dluhosova J."/>
            <person name="Istvanek J."/>
            <person name="Nedelnik J."/>
            <person name="Repkova J."/>
        </authorList>
    </citation>
    <scope>NUCLEOTIDE SEQUENCE [LARGE SCALE GENOMIC DNA]</scope>
    <source>
        <strain evidence="2">cv. 10/8</strain>
        <tissue evidence="1">Leaf</tissue>
    </source>
</reference>
<dbReference type="AlphaFoldDB" id="A0A392MNI8"/>
<evidence type="ECO:0000313" key="1">
    <source>
        <dbReference type="EMBL" id="MCH88773.1"/>
    </source>
</evidence>
<accession>A0A392MNI8</accession>